<evidence type="ECO:0000313" key="1">
    <source>
        <dbReference type="EMBL" id="VVM56788.1"/>
    </source>
</evidence>
<dbReference type="AlphaFoldDB" id="A0A5E6QN93"/>
<accession>A0A5E6QN93</accession>
<dbReference type="Proteomes" id="UP000326953">
    <property type="component" value="Unassembled WGS sequence"/>
</dbReference>
<reference evidence="1 2" key="1">
    <citation type="submission" date="2019-09" db="EMBL/GenBank/DDBJ databases">
        <authorList>
            <person name="Chandra G."/>
            <person name="Truman W A."/>
        </authorList>
    </citation>
    <scope>NUCLEOTIDE SEQUENCE [LARGE SCALE GENOMIC DNA]</scope>
    <source>
        <strain evidence="1">PS662</strain>
    </source>
</reference>
<name>A0A5E6QN93_PSEFL</name>
<proteinExistence type="predicted"/>
<evidence type="ECO:0000313" key="2">
    <source>
        <dbReference type="Proteomes" id="UP000326953"/>
    </source>
</evidence>
<dbReference type="EMBL" id="CABVHK010000003">
    <property type="protein sequence ID" value="VVM56788.1"/>
    <property type="molecule type" value="Genomic_DNA"/>
</dbReference>
<organism evidence="1 2">
    <name type="scientific">Pseudomonas fluorescens</name>
    <dbReference type="NCBI Taxonomy" id="294"/>
    <lineage>
        <taxon>Bacteria</taxon>
        <taxon>Pseudomonadati</taxon>
        <taxon>Pseudomonadota</taxon>
        <taxon>Gammaproteobacteria</taxon>
        <taxon>Pseudomonadales</taxon>
        <taxon>Pseudomonadaceae</taxon>
        <taxon>Pseudomonas</taxon>
    </lineage>
</organism>
<sequence>MTKNGDEKRDAYTQDRFEAVRGKADIKWRTDDLMAVLRGDDKCCSVGSACPGNSLDPGAISPSD</sequence>
<protein>
    <submittedName>
        <fullName evidence="1">Uncharacterized protein</fullName>
    </submittedName>
</protein>
<gene>
    <name evidence="1" type="ORF">PS662_01094</name>
</gene>